<feature type="signal peptide" evidence="9">
    <location>
        <begin position="1"/>
        <end position="33"/>
    </location>
</feature>
<dbReference type="InterPro" id="IPR000152">
    <property type="entry name" value="EGF-type_Asp/Asn_hydroxyl_site"/>
</dbReference>
<comment type="caution">
    <text evidence="6">Lacks conserved residue(s) required for the propagation of feature annotation.</text>
</comment>
<evidence type="ECO:0000256" key="6">
    <source>
        <dbReference type="PROSITE-ProRule" id="PRU00076"/>
    </source>
</evidence>
<dbReference type="SMART" id="SM01411">
    <property type="entry name" value="Ephrin_rec_like"/>
    <property type="match status" value="3"/>
</dbReference>
<dbReference type="SUPFAM" id="SSF57196">
    <property type="entry name" value="EGF/Laminin"/>
    <property type="match status" value="2"/>
</dbReference>
<evidence type="ECO:0000256" key="7">
    <source>
        <dbReference type="PROSITE-ProRule" id="PRU00302"/>
    </source>
</evidence>
<keyword evidence="8" id="KW-0812">Transmembrane</keyword>
<feature type="domain" description="Sushi" evidence="12">
    <location>
        <begin position="31"/>
        <end position="91"/>
    </location>
</feature>
<keyword evidence="5" id="KW-0325">Glycoprotein</keyword>
<keyword evidence="14" id="KW-1185">Reference proteome</keyword>
<dbReference type="Gene3D" id="2.60.120.200">
    <property type="match status" value="1"/>
</dbReference>
<dbReference type="PROSITE" id="PS01186">
    <property type="entry name" value="EGF_2"/>
    <property type="match status" value="2"/>
</dbReference>
<evidence type="ECO:0000313" key="14">
    <source>
        <dbReference type="Proteomes" id="UP000838412"/>
    </source>
</evidence>
<evidence type="ECO:0000256" key="8">
    <source>
        <dbReference type="SAM" id="Phobius"/>
    </source>
</evidence>
<name>A0A8K0AH27_BRALA</name>
<dbReference type="Pfam" id="PF00008">
    <property type="entry name" value="EGF"/>
    <property type="match status" value="1"/>
</dbReference>
<sequence length="1048" mass="115232">MQRIFGFIGGLIFANLIDCIIFCPVQPPPGVQCEPLRPPFQGHVSCTDEYNFLSVCTYNCVDGFDIPGGANRVRVCTAAAEWTGIEPRCKDISRPSIVDCPGPLLIEYLDMNEREITVVWEEPTVVDNADYGITASLSVGHPPGSAFPVGTHKIVYTAKDTAGNEAIPCELTVSVREITCPVVSKKPYQLVTCPSGNSYGSRCEFACEDGSELIGTNFTYCGKIGDPPVGYWDWYHSEGIQPKCEGHPCRALRVPKNGALACDAWLYGKHCTMLCNDRYDIPPGQDDKNSMWVCGTSGNWDYSDPPHCSVGCPVGTFYNSMAKECEKCPIGTFQDEDSQFKCKTCPYGHTTVTEGASNGTDCKRQCKPGMFASNRVKPCSPCNKGEYQPTWGQMSCISCPPGTTTLLEGMVDVSACKNFDFQFPLPTQNISSCVRYENMEIKNGSGITASFWIWIDSGCHPNASIFHYYCTDTITDDGRNETVRHPCLYVISPQSLRLGLRRGSNTAEIQAGIRLSFGTWHHVGVVFSNTNNTYTVTVDGAVVANGTFHPLQRQPREHINQRGSFWLGCHMTDGTPNESESFSGFISNVNIWNHAMNELDLQDMARTCINKESGNVLGWSQLATAEQLKVSLQIPSLCDDTDECASAPCGDNQCVDHLRNYSCICRDGFTGRNCEINIDDCLDNVCENGATCLDGVQNYTCLCPDGFVGDFCEVESVDGKWTPWSQWSSCSASCGGGNHNRTRECINPRPMHGGGNCTGPPAEIGPCNTEKCPVCKNLTDPVNGFSTCYSTDGEIHCIVSCKDGFEFYDQPVLHYHCGQSTAYRWNHESPRNPMARYPPCSGLTKSTRDLGVTITEMESAVRQLKNLTFNDAFTVLIHNDQYHVDNNVTRTYGAPECEIGEIEVMFYCVPCPVGTSFRNGECMKCDKGTYQNETGQSHCIDCPPGLTTEGFGAFDEDDCFGMCSLMEAASSTEEPVTRVFTQRQDSNVISIAVGAAGAPVVMFLIAVFWLLLKRRGKAKAQVWPSQTPMQSSEKYIYGKKLKNLDGKC</sequence>
<feature type="disulfide bond" evidence="6">
    <location>
        <begin position="665"/>
        <end position="674"/>
    </location>
</feature>
<dbReference type="PROSITE" id="PS50092">
    <property type="entry name" value="TSP1"/>
    <property type="match status" value="1"/>
</dbReference>
<dbReference type="SUPFAM" id="SSF57535">
    <property type="entry name" value="Complement control module/SCR domain"/>
    <property type="match status" value="2"/>
</dbReference>
<dbReference type="InterPro" id="IPR043555">
    <property type="entry name" value="SRPX-like"/>
</dbReference>
<dbReference type="GO" id="GO:0005509">
    <property type="term" value="F:calcium ion binding"/>
    <property type="evidence" value="ECO:0007669"/>
    <property type="project" value="InterPro"/>
</dbReference>
<organism evidence="13 14">
    <name type="scientific">Branchiostoma lanceolatum</name>
    <name type="common">Common lancelet</name>
    <name type="synonym">Amphioxus lanceolatum</name>
    <dbReference type="NCBI Taxonomy" id="7740"/>
    <lineage>
        <taxon>Eukaryota</taxon>
        <taxon>Metazoa</taxon>
        <taxon>Chordata</taxon>
        <taxon>Cephalochordata</taxon>
        <taxon>Leptocardii</taxon>
        <taxon>Amphioxiformes</taxon>
        <taxon>Branchiostomatidae</taxon>
        <taxon>Branchiostoma</taxon>
    </lineage>
</organism>
<dbReference type="PROSITE" id="PS00022">
    <property type="entry name" value="EGF_1"/>
    <property type="match status" value="2"/>
</dbReference>
<gene>
    <name evidence="13" type="primary">SRPX2</name>
    <name evidence="13" type="ORF">BLAG_LOCUS25652</name>
</gene>
<evidence type="ECO:0000256" key="3">
    <source>
        <dbReference type="ARBA" id="ARBA00022737"/>
    </source>
</evidence>
<evidence type="ECO:0000259" key="10">
    <source>
        <dbReference type="PROSITE" id="PS50026"/>
    </source>
</evidence>
<evidence type="ECO:0000259" key="11">
    <source>
        <dbReference type="PROSITE" id="PS50825"/>
    </source>
</evidence>
<dbReference type="SMART" id="SM00181">
    <property type="entry name" value="EGF"/>
    <property type="match status" value="2"/>
</dbReference>
<dbReference type="CDD" id="cd00033">
    <property type="entry name" value="CCP"/>
    <property type="match status" value="1"/>
</dbReference>
<evidence type="ECO:0000256" key="1">
    <source>
        <dbReference type="ARBA" id="ARBA00022536"/>
    </source>
</evidence>
<evidence type="ECO:0000259" key="12">
    <source>
        <dbReference type="PROSITE" id="PS50923"/>
    </source>
</evidence>
<dbReference type="InterPro" id="IPR035976">
    <property type="entry name" value="Sushi/SCR/CCP_sf"/>
</dbReference>
<dbReference type="CDD" id="cd00054">
    <property type="entry name" value="EGF_CA"/>
    <property type="match status" value="2"/>
</dbReference>
<keyword evidence="8" id="KW-0472">Membrane</keyword>
<dbReference type="Pfam" id="PF02494">
    <property type="entry name" value="HYR"/>
    <property type="match status" value="1"/>
</dbReference>
<feature type="chain" id="PRO_5035445870" evidence="9">
    <location>
        <begin position="34"/>
        <end position="1048"/>
    </location>
</feature>
<evidence type="ECO:0000313" key="13">
    <source>
        <dbReference type="EMBL" id="CAH1274718.1"/>
    </source>
</evidence>
<feature type="domain" description="EGF-like" evidence="10">
    <location>
        <begin position="640"/>
        <end position="675"/>
    </location>
</feature>
<evidence type="ECO:0000256" key="9">
    <source>
        <dbReference type="SAM" id="SignalP"/>
    </source>
</evidence>
<dbReference type="Gene3D" id="2.10.25.10">
    <property type="entry name" value="Laminin"/>
    <property type="match status" value="2"/>
</dbReference>
<dbReference type="PROSITE" id="PS50923">
    <property type="entry name" value="SUSHI"/>
    <property type="match status" value="2"/>
</dbReference>
<accession>A0A8K0AH27</accession>
<dbReference type="InterPro" id="IPR011641">
    <property type="entry name" value="Tyr-kin_ephrin_A/B_rcpt-like"/>
</dbReference>
<dbReference type="FunFam" id="2.20.100.10:FF:000001">
    <property type="entry name" value="semaphorin-5A isoform X1"/>
    <property type="match status" value="1"/>
</dbReference>
<dbReference type="PROSITE" id="PS50026">
    <property type="entry name" value="EGF_3"/>
    <property type="match status" value="2"/>
</dbReference>
<proteinExistence type="predicted"/>
<evidence type="ECO:0000256" key="5">
    <source>
        <dbReference type="ARBA" id="ARBA00023180"/>
    </source>
</evidence>
<dbReference type="Pfam" id="PF07699">
    <property type="entry name" value="Ephrin_rec_like"/>
    <property type="match status" value="3"/>
</dbReference>
<feature type="transmembrane region" description="Helical" evidence="8">
    <location>
        <begin position="988"/>
        <end position="1012"/>
    </location>
</feature>
<dbReference type="EMBL" id="OV696694">
    <property type="protein sequence ID" value="CAH1274718.1"/>
    <property type="molecule type" value="Genomic_DNA"/>
</dbReference>
<evidence type="ECO:0000256" key="4">
    <source>
        <dbReference type="ARBA" id="ARBA00023157"/>
    </source>
</evidence>
<feature type="domain" description="EGF-like" evidence="10">
    <location>
        <begin position="677"/>
        <end position="713"/>
    </location>
</feature>
<dbReference type="SUPFAM" id="SSF82895">
    <property type="entry name" value="TSP-1 type 1 repeat"/>
    <property type="match status" value="1"/>
</dbReference>
<dbReference type="Gene3D" id="2.10.70.10">
    <property type="entry name" value="Complement Module, domain 1"/>
    <property type="match status" value="3"/>
</dbReference>
<dbReference type="PROSITE" id="PS00010">
    <property type="entry name" value="ASX_HYDROXYL"/>
    <property type="match status" value="2"/>
</dbReference>
<dbReference type="InterPro" id="IPR000884">
    <property type="entry name" value="TSP1_rpt"/>
</dbReference>
<dbReference type="FunFam" id="2.10.50.10:FF:000018">
    <property type="entry name" value="Sushi, von Willebrand factor type A, EGF and pentraxin domain-containing 1"/>
    <property type="match status" value="1"/>
</dbReference>
<dbReference type="Gene3D" id="2.20.100.10">
    <property type="entry name" value="Thrombospondin type-1 (TSP1) repeat"/>
    <property type="match status" value="1"/>
</dbReference>
<dbReference type="FunFam" id="2.10.25.10:FF:000472">
    <property type="entry name" value="Uncharacterized protein, isoform A"/>
    <property type="match status" value="1"/>
</dbReference>
<protein>
    <submittedName>
        <fullName evidence="13">SRPX2 protein</fullName>
    </submittedName>
</protein>
<dbReference type="Pfam" id="PF13385">
    <property type="entry name" value="Laminin_G_3"/>
    <property type="match status" value="1"/>
</dbReference>
<dbReference type="Gene3D" id="2.10.50.10">
    <property type="entry name" value="Tumor Necrosis Factor Receptor, subunit A, domain 2"/>
    <property type="match status" value="3"/>
</dbReference>
<dbReference type="PANTHER" id="PTHR46343">
    <property type="entry name" value="HYR DOMAIN-CONTAINING PROTEIN"/>
    <property type="match status" value="1"/>
</dbReference>
<reference evidence="13" key="1">
    <citation type="submission" date="2022-01" db="EMBL/GenBank/DDBJ databases">
        <authorList>
            <person name="Braso-Vives M."/>
        </authorList>
    </citation>
    <scope>NUCLEOTIDE SEQUENCE</scope>
</reference>
<dbReference type="PROSITE" id="PS01187">
    <property type="entry name" value="EGF_CA"/>
    <property type="match status" value="1"/>
</dbReference>
<keyword evidence="4 6" id="KW-1015">Disulfide bond</keyword>
<keyword evidence="2 9" id="KW-0732">Signal</keyword>
<dbReference type="InterPro" id="IPR000742">
    <property type="entry name" value="EGF"/>
</dbReference>
<dbReference type="OrthoDB" id="6136178at2759"/>
<dbReference type="InterPro" id="IPR000436">
    <property type="entry name" value="Sushi_SCR_CCP_dom"/>
</dbReference>
<feature type="domain" description="Sushi" evidence="12">
    <location>
        <begin position="178"/>
        <end position="246"/>
    </location>
</feature>
<keyword evidence="7" id="KW-0768">Sushi</keyword>
<keyword evidence="1 6" id="KW-0245">EGF-like domain</keyword>
<keyword evidence="8" id="KW-1133">Transmembrane helix</keyword>
<dbReference type="PANTHER" id="PTHR46343:SF2">
    <property type="entry name" value="SUSHI_VON WILLEBRAND FACTOR TYPE A_EGF_PENTRAXIN DOMAIN-CONTAINING 1"/>
    <property type="match status" value="1"/>
</dbReference>
<feature type="disulfide bond" evidence="7">
    <location>
        <begin position="33"/>
        <end position="76"/>
    </location>
</feature>
<keyword evidence="3" id="KW-0677">Repeat</keyword>
<dbReference type="SMART" id="SM00179">
    <property type="entry name" value="EGF_CA"/>
    <property type="match status" value="2"/>
</dbReference>
<dbReference type="SUPFAM" id="SSF49899">
    <property type="entry name" value="Concanavalin A-like lectins/glucanases"/>
    <property type="match status" value="1"/>
</dbReference>
<dbReference type="PROSITE" id="PS50825">
    <property type="entry name" value="HYR"/>
    <property type="match status" value="1"/>
</dbReference>
<evidence type="ECO:0000256" key="2">
    <source>
        <dbReference type="ARBA" id="ARBA00022729"/>
    </source>
</evidence>
<feature type="disulfide bond" evidence="6">
    <location>
        <begin position="644"/>
        <end position="654"/>
    </location>
</feature>
<feature type="domain" description="HYR" evidence="11">
    <location>
        <begin position="90"/>
        <end position="177"/>
    </location>
</feature>
<dbReference type="SUPFAM" id="SSF57184">
    <property type="entry name" value="Growth factor receptor domain"/>
    <property type="match status" value="1"/>
</dbReference>
<feature type="disulfide bond" evidence="6">
    <location>
        <begin position="703"/>
        <end position="712"/>
    </location>
</feature>
<dbReference type="Proteomes" id="UP000838412">
    <property type="component" value="Chromosome 9"/>
</dbReference>
<dbReference type="InterPro" id="IPR001881">
    <property type="entry name" value="EGF-like_Ca-bd_dom"/>
</dbReference>
<dbReference type="InterPro" id="IPR036383">
    <property type="entry name" value="TSP1_rpt_sf"/>
</dbReference>
<dbReference type="InterPro" id="IPR013320">
    <property type="entry name" value="ConA-like_dom_sf"/>
</dbReference>
<dbReference type="InterPro" id="IPR018097">
    <property type="entry name" value="EGF_Ca-bd_CS"/>
</dbReference>
<dbReference type="SMART" id="SM00032">
    <property type="entry name" value="CCP"/>
    <property type="match status" value="4"/>
</dbReference>
<dbReference type="InterPro" id="IPR003410">
    <property type="entry name" value="HYR_dom"/>
</dbReference>
<dbReference type="AlphaFoldDB" id="A0A8K0AH27"/>
<dbReference type="SMART" id="SM00209">
    <property type="entry name" value="TSP1"/>
    <property type="match status" value="1"/>
</dbReference>
<dbReference type="Pfam" id="PF00084">
    <property type="entry name" value="Sushi"/>
    <property type="match status" value="1"/>
</dbReference>
<dbReference type="Pfam" id="PF00090">
    <property type="entry name" value="TSP_1"/>
    <property type="match status" value="1"/>
</dbReference>
<dbReference type="InterPro" id="IPR009030">
    <property type="entry name" value="Growth_fac_rcpt_cys_sf"/>
</dbReference>